<evidence type="ECO:0000256" key="7">
    <source>
        <dbReference type="ARBA" id="ARBA00023274"/>
    </source>
</evidence>
<evidence type="ECO:0000256" key="6">
    <source>
        <dbReference type="ARBA" id="ARBA00023242"/>
    </source>
</evidence>
<proteinExistence type="inferred from homology"/>
<reference evidence="12" key="1">
    <citation type="submission" date="2023-07" db="EMBL/GenBank/DDBJ databases">
        <title>A draft genome of Kazachstania heterogenica Y-27499.</title>
        <authorList>
            <person name="Donic C."/>
            <person name="Kralova J.S."/>
            <person name="Fidel L."/>
            <person name="Ben-Dor S."/>
            <person name="Jung S."/>
        </authorList>
    </citation>
    <scope>NUCLEOTIDE SEQUENCE [LARGE SCALE GENOMIC DNA]</scope>
    <source>
        <strain evidence="12">Y27499</strain>
    </source>
</reference>
<evidence type="ECO:0000256" key="1">
    <source>
        <dbReference type="ARBA" id="ARBA00003035"/>
    </source>
</evidence>
<evidence type="ECO:0000256" key="4">
    <source>
        <dbReference type="ARBA" id="ARBA00015339"/>
    </source>
</evidence>
<accession>A0AAN7WQI5</accession>
<dbReference type="Proteomes" id="UP001306508">
    <property type="component" value="Unassembled WGS sequence"/>
</dbReference>
<name>A0AAN7WQI5_9SACH</name>
<feature type="domain" description="Ribosome-assembly protein 3 C-terminal" evidence="10">
    <location>
        <begin position="150"/>
        <end position="195"/>
    </location>
</feature>
<evidence type="ECO:0000256" key="9">
    <source>
        <dbReference type="SAM" id="MobiDB-lite"/>
    </source>
</evidence>
<keyword evidence="7" id="KW-0687">Ribonucleoprotein</keyword>
<dbReference type="Pfam" id="PF14615">
    <property type="entry name" value="Rsa3"/>
    <property type="match status" value="1"/>
</dbReference>
<keyword evidence="6" id="KW-0539">Nucleus</keyword>
<comment type="caution">
    <text evidence="11">The sequence shown here is derived from an EMBL/GenBank/DDBJ whole genome shotgun (WGS) entry which is preliminary data.</text>
</comment>
<dbReference type="EMBL" id="JAWIZZ010000046">
    <property type="protein sequence ID" value="KAK5779707.1"/>
    <property type="molecule type" value="Genomic_DNA"/>
</dbReference>
<evidence type="ECO:0000259" key="10">
    <source>
        <dbReference type="Pfam" id="PF14615"/>
    </source>
</evidence>
<comment type="function">
    <text evidence="1">Required for efficient biogenesis of the 60S ribosomal subunit.</text>
</comment>
<feature type="coiled-coil region" evidence="8">
    <location>
        <begin position="117"/>
        <end position="144"/>
    </location>
</feature>
<dbReference type="GO" id="GO:0005730">
    <property type="term" value="C:nucleolus"/>
    <property type="evidence" value="ECO:0007669"/>
    <property type="project" value="UniProtKB-SubCell"/>
</dbReference>
<feature type="compositionally biased region" description="Basic residues" evidence="9">
    <location>
        <begin position="12"/>
        <end position="24"/>
    </location>
</feature>
<evidence type="ECO:0000256" key="5">
    <source>
        <dbReference type="ARBA" id="ARBA00022517"/>
    </source>
</evidence>
<evidence type="ECO:0000256" key="8">
    <source>
        <dbReference type="SAM" id="Coils"/>
    </source>
</evidence>
<dbReference type="GO" id="GO:0030687">
    <property type="term" value="C:preribosome, large subunit precursor"/>
    <property type="evidence" value="ECO:0007669"/>
    <property type="project" value="TreeGrafter"/>
</dbReference>
<evidence type="ECO:0000256" key="3">
    <source>
        <dbReference type="ARBA" id="ARBA00006256"/>
    </source>
</evidence>
<dbReference type="PANTHER" id="PTHR28127">
    <property type="entry name" value="RIBOSOME ASSEMBLY PROTEIN 3"/>
    <property type="match status" value="1"/>
</dbReference>
<dbReference type="PANTHER" id="PTHR28127:SF1">
    <property type="entry name" value="RIBOSOME ASSEMBLY PROTEIN 3"/>
    <property type="match status" value="1"/>
</dbReference>
<evidence type="ECO:0000313" key="11">
    <source>
        <dbReference type="EMBL" id="KAK5779707.1"/>
    </source>
</evidence>
<evidence type="ECO:0000313" key="12">
    <source>
        <dbReference type="Proteomes" id="UP001306508"/>
    </source>
</evidence>
<keyword evidence="12" id="KW-1185">Reference proteome</keyword>
<feature type="region of interest" description="Disordered" evidence="9">
    <location>
        <begin position="1"/>
        <end position="65"/>
    </location>
</feature>
<evidence type="ECO:0000256" key="2">
    <source>
        <dbReference type="ARBA" id="ARBA00004604"/>
    </source>
</evidence>
<feature type="compositionally biased region" description="Polar residues" evidence="9">
    <location>
        <begin position="54"/>
        <end position="65"/>
    </location>
</feature>
<comment type="similarity">
    <text evidence="3">Belongs to the RSA3 family.</text>
</comment>
<organism evidence="11 12">
    <name type="scientific">Arxiozyma heterogenica</name>
    <dbReference type="NCBI Taxonomy" id="278026"/>
    <lineage>
        <taxon>Eukaryota</taxon>
        <taxon>Fungi</taxon>
        <taxon>Dikarya</taxon>
        <taxon>Ascomycota</taxon>
        <taxon>Saccharomycotina</taxon>
        <taxon>Saccharomycetes</taxon>
        <taxon>Saccharomycetales</taxon>
        <taxon>Saccharomycetaceae</taxon>
        <taxon>Arxiozyma</taxon>
    </lineage>
</organism>
<sequence length="206" mass="23285">MSLGEANLIKSKSNKKSRRKKKRRTTDISDSSDSDSSSSSSDNDVQVDDGHDTNGINTNNEQIVDQSLSDIELSDDELPKKSQYNKELLYQDTKEKLSNIPYTITELTERSNQNHKYDNHNTDLKKVEETLKEATTNINKTLNKPISADLQNEYLGMLFQNYGDDINSLRNAPDFTNKSLVLLANVLKDGSKMFDVDTLKTIVESK</sequence>
<keyword evidence="8" id="KW-0175">Coiled coil</keyword>
<dbReference type="AlphaFoldDB" id="A0AAN7WQI5"/>
<feature type="compositionally biased region" description="Low complexity" evidence="9">
    <location>
        <begin position="29"/>
        <end position="42"/>
    </location>
</feature>
<dbReference type="InterPro" id="IPR051898">
    <property type="entry name" value="Ribosome_Assembly_3"/>
</dbReference>
<keyword evidence="5" id="KW-0690">Ribosome biogenesis</keyword>
<comment type="subcellular location">
    <subcellularLocation>
        <location evidence="2">Nucleus</location>
        <location evidence="2">Nucleolus</location>
    </subcellularLocation>
</comment>
<dbReference type="GO" id="GO:0000027">
    <property type="term" value="P:ribosomal large subunit assembly"/>
    <property type="evidence" value="ECO:0007669"/>
    <property type="project" value="TreeGrafter"/>
</dbReference>
<gene>
    <name evidence="11" type="ORF">RI543_002827</name>
</gene>
<protein>
    <recommendedName>
        <fullName evidence="4">Ribosome assembly protein 3</fullName>
    </recommendedName>
</protein>
<dbReference type="InterPro" id="IPR028217">
    <property type="entry name" value="Rsa3_C"/>
</dbReference>